<accession>A0A9W6N7U7</accession>
<dbReference type="AlphaFoldDB" id="A0A9W6N7U7"/>
<protein>
    <submittedName>
        <fullName evidence="1">Uncharacterized protein</fullName>
    </submittedName>
</protein>
<keyword evidence="2" id="KW-1185">Reference proteome</keyword>
<sequence>MNIRAITIAAAGGVLLLAGLAALPWAVDRYATAKVDKALDEVRVRSTAVVTRGDIAVDIGARSVAVRDVAVDTPGADGARLRIALVTIERPSESDGRITAAKVRFDNVVVSLGRETVRIPSVTLTGYAGPPQGLVAATGSGVVARTQAEIAAGLWADGATIPIIEIDNDKAGVRRRITEVAFGPTEAGVARRVDVGSATAQAPARLFSARVGPDFEASTGAMSFEGLSLPALLRFLAGDGQGTREAAIAKASIERIAFSAPTATLGPVKGAIGRFEIDDLRLRALAAPAEALELIQSKAERGEPLTPAETRRQITLMTDAARAVAFARIGAFDASLDAQPPASPPLSFAAERVVFAGYADAALERVVTMGARIAWDGRSATIGEAFVDQIDAANLLTHAERVGRDEILLTTTPAPDEMLELIPRPRRAGVSKVELLTRRHGVVRVGMIRTGARGENDTVPNRIGLRIEDFEAAAPTDRWYSKYLADAGVERLDLDFRVLLSLDPSTQILKLDGLDYSSPEIADLHLEGELTQVDPTLMVATGAELVDKLSRVTLQPFTLRLTDKGGIAGALASAAKAQSADPTAYRNGFAQEAKERMEAVLGPSAEASAIATELFLRTGGTLEARIVPRSPDTTLLQLLGLIQLGPAGVAQALDVSVLSRAL</sequence>
<gene>
    <name evidence="1" type="ORF">GCM10008174_25130</name>
</gene>
<evidence type="ECO:0000313" key="2">
    <source>
        <dbReference type="Proteomes" id="UP001143309"/>
    </source>
</evidence>
<name>A0A9W6N7U7_9HYPH</name>
<dbReference type="Proteomes" id="UP001143309">
    <property type="component" value="Unassembled WGS sequence"/>
</dbReference>
<reference evidence="1" key="2">
    <citation type="submission" date="2023-01" db="EMBL/GenBank/DDBJ databases">
        <authorList>
            <person name="Sun Q."/>
            <person name="Evtushenko L."/>
        </authorList>
    </citation>
    <scope>NUCLEOTIDE SEQUENCE</scope>
    <source>
        <strain evidence="1">VKM B-2748</strain>
    </source>
</reference>
<proteinExistence type="predicted"/>
<reference evidence="1" key="1">
    <citation type="journal article" date="2014" name="Int. J. Syst. Evol. Microbiol.">
        <title>Complete genome sequence of Corynebacterium casei LMG S-19264T (=DSM 44701T), isolated from a smear-ripened cheese.</title>
        <authorList>
            <consortium name="US DOE Joint Genome Institute (JGI-PGF)"/>
            <person name="Walter F."/>
            <person name="Albersmeier A."/>
            <person name="Kalinowski J."/>
            <person name="Ruckert C."/>
        </authorList>
    </citation>
    <scope>NUCLEOTIDE SEQUENCE</scope>
    <source>
        <strain evidence="1">VKM B-2748</strain>
    </source>
</reference>
<dbReference type="EMBL" id="BSFL01000003">
    <property type="protein sequence ID" value="GLK80772.1"/>
    <property type="molecule type" value="Genomic_DNA"/>
</dbReference>
<evidence type="ECO:0000313" key="1">
    <source>
        <dbReference type="EMBL" id="GLK80772.1"/>
    </source>
</evidence>
<comment type="caution">
    <text evidence="1">The sequence shown here is derived from an EMBL/GenBank/DDBJ whole genome shotgun (WGS) entry which is preliminary data.</text>
</comment>
<dbReference type="RefSeq" id="WP_271201256.1">
    <property type="nucleotide sequence ID" value="NZ_BSFL01000003.1"/>
</dbReference>
<organism evidence="1 2">
    <name type="scientific">Methylopila turkensis</name>
    <dbReference type="NCBI Taxonomy" id="1437816"/>
    <lineage>
        <taxon>Bacteria</taxon>
        <taxon>Pseudomonadati</taxon>
        <taxon>Pseudomonadota</taxon>
        <taxon>Alphaproteobacteria</taxon>
        <taxon>Hyphomicrobiales</taxon>
        <taxon>Methylopilaceae</taxon>
        <taxon>Methylopila</taxon>
    </lineage>
</organism>